<feature type="binding site" evidence="3">
    <location>
        <position position="228"/>
    </location>
    <ligand>
        <name>substrate</name>
    </ligand>
</feature>
<dbReference type="InterPro" id="IPR011059">
    <property type="entry name" value="Metal-dep_hydrolase_composite"/>
</dbReference>
<dbReference type="RefSeq" id="WP_003457933.1">
    <property type="nucleotide sequence ID" value="NC_008261.1"/>
</dbReference>
<feature type="domain" description="Amidohydrolase-related" evidence="5">
    <location>
        <begin position="53"/>
        <end position="375"/>
    </location>
</feature>
<evidence type="ECO:0000256" key="2">
    <source>
        <dbReference type="PIRSR" id="PIRSR001238-1"/>
    </source>
</evidence>
<feature type="binding site" evidence="4">
    <location>
        <position position="225"/>
    </location>
    <ligand>
        <name>Zn(2+)</name>
        <dbReference type="ChEBI" id="CHEBI:29105"/>
        <label>2</label>
        <note>catalytic</note>
    </ligand>
</feature>
<feature type="binding site" evidence="4">
    <location>
        <position position="286"/>
    </location>
    <ligand>
        <name>Zn(2+)</name>
        <dbReference type="ChEBI" id="CHEBI:29105"/>
        <label>1</label>
        <note>catalytic</note>
    </ligand>
</feature>
<dbReference type="EC" id="3.4.19.-" evidence="1"/>
<keyword evidence="1 6" id="KW-0378">Hydrolase</keyword>
<dbReference type="SUPFAM" id="SSF51556">
    <property type="entry name" value="Metallo-dependent hydrolases"/>
    <property type="match status" value="1"/>
</dbReference>
<keyword evidence="1" id="KW-0645">Protease</keyword>
<comment type="function">
    <text evidence="1">Catalyzes the hydrolytic cleavage of a subset of L-isoaspartyl (L-beta-aspartyl) dipeptides. Used to degrade proteins damaged by L-isoaspartyl residues formation.</text>
</comment>
<gene>
    <name evidence="6" type="primary">iadA</name>
    <name evidence="6" type="ordered locus">CPF_2665</name>
</gene>
<comment type="subcellular location">
    <subcellularLocation>
        <location evidence="1">Cytoplasm</location>
    </subcellularLocation>
</comment>
<dbReference type="KEGG" id="cpf:CPF_2665"/>
<dbReference type="SUPFAM" id="SSF51338">
    <property type="entry name" value="Composite domain of metallo-dependent hydrolases"/>
    <property type="match status" value="1"/>
</dbReference>
<dbReference type="GeneID" id="93001057"/>
<dbReference type="PANTHER" id="PTHR11647:SF1">
    <property type="entry name" value="COLLAPSIN RESPONSE MEDIATOR PROTEIN"/>
    <property type="match status" value="1"/>
</dbReference>
<dbReference type="STRING" id="195103.CPF_2665"/>
<dbReference type="HOGENOM" id="CLU_058216_0_0_9"/>
<feature type="binding site" evidence="3">
    <location>
        <position position="164"/>
    </location>
    <ligand>
        <name>substrate</name>
    </ligand>
</feature>
<dbReference type="EMBL" id="CP000246">
    <property type="protein sequence ID" value="ABG83139.1"/>
    <property type="molecule type" value="Genomic_DNA"/>
</dbReference>
<dbReference type="Gene3D" id="2.30.40.10">
    <property type="entry name" value="Urease, subunit C, domain 1"/>
    <property type="match status" value="1"/>
</dbReference>
<feature type="binding site" evidence="3">
    <location>
        <position position="131"/>
    </location>
    <ligand>
        <name>substrate</name>
    </ligand>
</feature>
<dbReference type="GO" id="GO:0005737">
    <property type="term" value="C:cytoplasm"/>
    <property type="evidence" value="ECO:0007669"/>
    <property type="project" value="UniProtKB-SubCell"/>
</dbReference>
<dbReference type="GO" id="GO:0016810">
    <property type="term" value="F:hydrolase activity, acting on carbon-nitrogen (but not peptide) bonds"/>
    <property type="evidence" value="ECO:0007669"/>
    <property type="project" value="InterPro"/>
</dbReference>
<feature type="binding site" evidence="4">
    <location>
        <position position="62"/>
    </location>
    <ligand>
        <name>Zn(2+)</name>
        <dbReference type="ChEBI" id="CHEBI:29105"/>
        <label>1</label>
        <note>catalytic</note>
    </ligand>
</feature>
<feature type="binding site" evidence="3">
    <location>
        <position position="290"/>
    </location>
    <ligand>
        <name>substrate</name>
    </ligand>
</feature>
<dbReference type="InterPro" id="IPR050378">
    <property type="entry name" value="Metallo-dep_Hydrolases_sf"/>
</dbReference>
<feature type="binding site" evidence="4">
    <location>
        <position position="64"/>
    </location>
    <ligand>
        <name>Zn(2+)</name>
        <dbReference type="ChEBI" id="CHEBI:29105"/>
        <label>1</label>
        <note>catalytic</note>
    </ligand>
</feature>
<dbReference type="PANTHER" id="PTHR11647">
    <property type="entry name" value="HYDRANTOINASE/DIHYDROPYRIMIDINASE FAMILY MEMBER"/>
    <property type="match status" value="1"/>
</dbReference>
<dbReference type="GO" id="GO:0006508">
    <property type="term" value="P:proteolysis"/>
    <property type="evidence" value="ECO:0007669"/>
    <property type="project" value="UniProtKB-KW"/>
</dbReference>
<accession>A0A0H2YRT2</accession>
<reference evidence="6 7" key="1">
    <citation type="journal article" date="2006" name="Genome Res.">
        <title>Skewed genomic variability in strains of the toxigenic bacterial pathogen, Clostridium perfringens.</title>
        <authorList>
            <person name="Myers G.S."/>
            <person name="Rasko D.A."/>
            <person name="Cheung J.K."/>
            <person name="Ravel J."/>
            <person name="Seshadri R."/>
            <person name="Deboy R.T."/>
            <person name="Ren Q."/>
            <person name="Varga J."/>
            <person name="Awad M.M."/>
            <person name="Brinkac L.M."/>
            <person name="Daugherty S.C."/>
            <person name="Haft D.H."/>
            <person name="Dodson R.J."/>
            <person name="Madupu R."/>
            <person name="Nelson W.C."/>
            <person name="Rosovitz M.J."/>
            <person name="Sullivan S.A."/>
            <person name="Khouri H."/>
            <person name="Dimitrov G.I."/>
            <person name="Watkins K.L."/>
            <person name="Mulligan S."/>
            <person name="Benton J."/>
            <person name="Radune D."/>
            <person name="Fisher D.J."/>
            <person name="Atkins H.S."/>
            <person name="Hiscox T."/>
            <person name="Jost B.H."/>
            <person name="Billington S.J."/>
            <person name="Songer J.G."/>
            <person name="McClane B.A."/>
            <person name="Titball R.W."/>
            <person name="Rood J.I."/>
            <person name="Melville S.B."/>
            <person name="Paulsen I.T."/>
        </authorList>
    </citation>
    <scope>NUCLEOTIDE SEQUENCE [LARGE SCALE GENOMIC DNA]</scope>
    <source>
        <strain evidence="7">ATCC 13124 / DSM 756 / JCM 1290 / NCIMB 6125 / NCTC 8237 / S 107 / Type A</strain>
    </source>
</reference>
<dbReference type="InterPro" id="IPR010229">
    <property type="entry name" value="Pept_M38_dipep"/>
</dbReference>
<evidence type="ECO:0000313" key="6">
    <source>
        <dbReference type="EMBL" id="ABG83139.1"/>
    </source>
</evidence>
<dbReference type="CDD" id="cd01308">
    <property type="entry name" value="Isoaspartyl-dipeptidase"/>
    <property type="match status" value="1"/>
</dbReference>
<feature type="active site" description="Proton acceptor" evidence="2">
    <location>
        <position position="286"/>
    </location>
</feature>
<comment type="cofactor">
    <cofactor evidence="1 4">
        <name>Zn(2+)</name>
        <dbReference type="ChEBI" id="CHEBI:29105"/>
    </cofactor>
    <text evidence="1 4">Binds 2 Zn(2+) ions per subunit.</text>
</comment>
<dbReference type="Gene3D" id="3.20.20.140">
    <property type="entry name" value="Metal-dependent hydrolases"/>
    <property type="match status" value="1"/>
</dbReference>
<comment type="PTM">
    <text evidence="1">Carboxylation allows a single lysine to coordinate two zinc ions.</text>
</comment>
<dbReference type="GO" id="GO:0008237">
    <property type="term" value="F:metallopeptidase activity"/>
    <property type="evidence" value="ECO:0007669"/>
    <property type="project" value="UniProtKB-KW"/>
</dbReference>
<name>A0A0H2YRT2_CLOP1</name>
<dbReference type="GO" id="GO:0046872">
    <property type="term" value="F:metal ion binding"/>
    <property type="evidence" value="ECO:0007669"/>
    <property type="project" value="UniProtKB-KW"/>
</dbReference>
<evidence type="ECO:0000256" key="4">
    <source>
        <dbReference type="PIRSR" id="PIRSR001238-3"/>
    </source>
</evidence>
<feature type="binding site" evidence="3">
    <location>
        <begin position="69"/>
        <end position="71"/>
    </location>
    <ligand>
        <name>substrate</name>
    </ligand>
</feature>
<proteinExistence type="inferred from homology"/>
<dbReference type="Pfam" id="PF01979">
    <property type="entry name" value="Amidohydro_1"/>
    <property type="match status" value="1"/>
</dbReference>
<sequence>MLKVIKNIEVYDPEYLGKKDIVILSDKIEGLYDSVNIPKDFINIQVIDGEGMIAVPGFIDCHVHIIGGGGEGGFRTRTPELQLSSIVKGGITTLVGCIGTDGVCRDMKGLVAKAHALCEEGVTCYCYTGSYDVPVNTITKTIKSDLLLIDKVIGVGEIALSDHRSSQPTYEQFVNIVAQARVGGLLSGKAGIVNVHLGNGKRMIEYITRLINETEIPANQIIPTHMGRSRELFEAGINHAKAGGQIDLTTSSDPQHLEEGEVRAGEGLKKLLDAGVDIEKITFSSDGNGSMPLFDENGELKGLGICSVESLFNEVKEAIKLGVPLEKAIRVITSNVANVLKLSHKGFISTGKDADIILLDKKNLDINSVISRGNILMDNKKLLVKGTFE</sequence>
<dbReference type="eggNOG" id="COG1228">
    <property type="taxonomic scope" value="Bacteria"/>
</dbReference>
<dbReference type="NCBIfam" id="TIGR01975">
    <property type="entry name" value="isoAsp_dipep"/>
    <property type="match status" value="1"/>
</dbReference>
<dbReference type="Proteomes" id="UP000001823">
    <property type="component" value="Chromosome"/>
</dbReference>
<dbReference type="PIRSF" id="PIRSF001238">
    <property type="entry name" value="IadA"/>
    <property type="match status" value="1"/>
</dbReference>
<organism evidence="6 7">
    <name type="scientific">Clostridium perfringens (strain ATCC 13124 / DSM 756 / JCM 1290 / NCIMB 6125 / NCTC 8237 / Type A)</name>
    <dbReference type="NCBI Taxonomy" id="195103"/>
    <lineage>
        <taxon>Bacteria</taxon>
        <taxon>Bacillati</taxon>
        <taxon>Bacillota</taxon>
        <taxon>Clostridia</taxon>
        <taxon>Eubacteriales</taxon>
        <taxon>Clostridiaceae</taxon>
        <taxon>Clostridium</taxon>
    </lineage>
</organism>
<dbReference type="AlphaFoldDB" id="A0A0H2YRT2"/>
<feature type="binding site" evidence="4">
    <location>
        <position position="196"/>
    </location>
    <ligand>
        <name>Zn(2+)</name>
        <dbReference type="ChEBI" id="CHEBI:29105"/>
        <label>2</label>
        <note>catalytic</note>
    </ligand>
</feature>
<keyword evidence="1 4" id="KW-0862">Zinc</keyword>
<keyword evidence="1" id="KW-0482">Metalloprotease</keyword>
<dbReference type="InterPro" id="IPR032466">
    <property type="entry name" value="Metal_Hydrolase"/>
</dbReference>
<dbReference type="GO" id="GO:0008798">
    <property type="term" value="F:beta-aspartyl-peptidase activity"/>
    <property type="evidence" value="ECO:0007669"/>
    <property type="project" value="InterPro"/>
</dbReference>
<evidence type="ECO:0000313" key="7">
    <source>
        <dbReference type="Proteomes" id="UP000001823"/>
    </source>
</evidence>
<keyword evidence="7" id="KW-1185">Reference proteome</keyword>
<feature type="binding site" evidence="3">
    <location>
        <position position="100"/>
    </location>
    <ligand>
        <name>substrate</name>
    </ligand>
</feature>
<evidence type="ECO:0000259" key="5">
    <source>
        <dbReference type="Pfam" id="PF01979"/>
    </source>
</evidence>
<protein>
    <recommendedName>
        <fullName evidence="1">Isoaspartyl dipeptidase</fullName>
        <ecNumber evidence="1">3.4.19.-</ecNumber>
    </recommendedName>
</protein>
<dbReference type="PaxDb" id="195103-CPF_2665"/>
<comment type="similarity">
    <text evidence="1">Belongs to the peptidase M38 family.</text>
</comment>
<dbReference type="InterPro" id="IPR033826">
    <property type="entry name" value="Isoaspartyl-dipeptidase"/>
</dbReference>
<dbReference type="InterPro" id="IPR006680">
    <property type="entry name" value="Amidohydro-rel"/>
</dbReference>
<keyword evidence="1 4" id="KW-0479">Metal-binding</keyword>
<evidence type="ECO:0000256" key="3">
    <source>
        <dbReference type="PIRSR" id="PIRSR001238-2"/>
    </source>
</evidence>
<evidence type="ECO:0000256" key="1">
    <source>
        <dbReference type="PIRNR" id="PIRNR001238"/>
    </source>
</evidence>